<keyword evidence="3" id="KW-1185">Reference proteome</keyword>
<dbReference type="InterPro" id="IPR055931">
    <property type="entry name" value="DUF7509"/>
</dbReference>
<dbReference type="OrthoDB" id="202387at2157"/>
<sequence length="173" mass="19475">MRDRLLDTLPPTKYRRFLVYLMGPYKAHHGENSEMFAFLERLRDDLRDVGFNAFLATDADIDLDEMDAGTQSLRFARASNAVVFVVPADGQNLGVGIEVGAVLEDMSDHARERVLFVHEAGVRSAMIRAVADRWDATVRAYDDEGDLVDGVRLFVRDVMRREGDGSLPFPPEE</sequence>
<proteinExistence type="predicted"/>
<protein>
    <recommendedName>
        <fullName evidence="1">DUF7509 domain-containing protein</fullName>
    </recommendedName>
</protein>
<dbReference type="EMBL" id="LOPU01000029">
    <property type="protein sequence ID" value="KTG09218.1"/>
    <property type="molecule type" value="Genomic_DNA"/>
</dbReference>
<dbReference type="Gene3D" id="3.40.50.450">
    <property type="match status" value="1"/>
</dbReference>
<evidence type="ECO:0000313" key="2">
    <source>
        <dbReference type="EMBL" id="KTG09218.1"/>
    </source>
</evidence>
<feature type="domain" description="DUF7509" evidence="1">
    <location>
        <begin position="31"/>
        <end position="168"/>
    </location>
</feature>
<dbReference type="Pfam" id="PF24349">
    <property type="entry name" value="DUF7509"/>
    <property type="match status" value="1"/>
</dbReference>
<gene>
    <name evidence="2" type="ORF">AUR64_15610</name>
</gene>
<comment type="caution">
    <text evidence="2">The sequence shown here is derived from an EMBL/GenBank/DDBJ whole genome shotgun (WGS) entry which is preliminary data.</text>
</comment>
<evidence type="ECO:0000259" key="1">
    <source>
        <dbReference type="Pfam" id="PF24349"/>
    </source>
</evidence>
<name>A0A0W1R7X5_9EURY</name>
<dbReference type="Proteomes" id="UP000054387">
    <property type="component" value="Unassembled WGS sequence"/>
</dbReference>
<accession>A0A0W1R7X5</accession>
<dbReference type="AlphaFoldDB" id="A0A0W1R7X5"/>
<evidence type="ECO:0000313" key="3">
    <source>
        <dbReference type="Proteomes" id="UP000054387"/>
    </source>
</evidence>
<organism evidence="2 3">
    <name type="scientific">Haloprofundus marisrubri</name>
    <dbReference type="NCBI Taxonomy" id="1514971"/>
    <lineage>
        <taxon>Archaea</taxon>
        <taxon>Methanobacteriati</taxon>
        <taxon>Methanobacteriota</taxon>
        <taxon>Stenosarchaea group</taxon>
        <taxon>Halobacteria</taxon>
        <taxon>Halobacteriales</taxon>
        <taxon>Haloferacaceae</taxon>
        <taxon>Haloprofundus</taxon>
    </lineage>
</organism>
<dbReference type="RefSeq" id="WP_058582371.1">
    <property type="nucleotide sequence ID" value="NZ_LOPU01000029.1"/>
</dbReference>
<reference evidence="2 3" key="1">
    <citation type="submission" date="2015-12" db="EMBL/GenBank/DDBJ databases">
        <title>Haloprofundus marisrubri gen. nov., sp. nov., an extremely halophilic archaeon isolated from the Discovery deep brine-seawater interface in the Red Sea.</title>
        <authorList>
            <person name="Zhang G."/>
            <person name="Stingl U."/>
            <person name="Rashid M."/>
        </authorList>
    </citation>
    <scope>NUCLEOTIDE SEQUENCE [LARGE SCALE GENOMIC DNA]</scope>
    <source>
        <strain evidence="2 3">SB9</strain>
    </source>
</reference>